<dbReference type="EMBL" id="LFML01000080">
    <property type="protein sequence ID" value="KMO96007.1"/>
    <property type="molecule type" value="Genomic_DNA"/>
</dbReference>
<accession>A0A0J6XP38</accession>
<keyword evidence="3" id="KW-1185">Reference proteome</keyword>
<reference evidence="2 3" key="1">
    <citation type="submission" date="2015-06" db="EMBL/GenBank/DDBJ databases">
        <title>Recapitulation of the evolution of biosynthetic gene clusters reveals hidden chemical diversity on bacterial genomes.</title>
        <authorList>
            <person name="Cruz-Morales P."/>
            <person name="Martinez-Guerrero C."/>
            <person name="Morales-Escalante M.A."/>
            <person name="Yanez-Guerra L.A."/>
            <person name="Kopp J.F."/>
            <person name="Feldmann J."/>
            <person name="Ramos-Aboites H.E."/>
            <person name="Barona-Gomez F."/>
        </authorList>
    </citation>
    <scope>NUCLEOTIDE SEQUENCE [LARGE SCALE GENOMIC DNA]</scope>
    <source>
        <strain evidence="2 3">ATCC 31245</strain>
    </source>
</reference>
<dbReference type="Gene3D" id="1.20.59.10">
    <property type="entry name" value="Chorismate mutase"/>
    <property type="match status" value="1"/>
</dbReference>
<name>A0A0J6XP38_9ACTN</name>
<evidence type="ECO:0000313" key="2">
    <source>
        <dbReference type="EMBL" id="KMO96007.1"/>
    </source>
</evidence>
<protein>
    <recommendedName>
        <fullName evidence="1">Chorismate mutase domain-containing protein</fullName>
    </recommendedName>
</protein>
<dbReference type="InterPro" id="IPR036263">
    <property type="entry name" value="Chorismate_II_sf"/>
</dbReference>
<dbReference type="AlphaFoldDB" id="A0A0J6XP38"/>
<proteinExistence type="predicted"/>
<evidence type="ECO:0000313" key="3">
    <source>
        <dbReference type="Proteomes" id="UP000035932"/>
    </source>
</evidence>
<dbReference type="GO" id="GO:0046417">
    <property type="term" value="P:chorismate metabolic process"/>
    <property type="evidence" value="ECO:0007669"/>
    <property type="project" value="InterPro"/>
</dbReference>
<feature type="domain" description="Chorismate mutase" evidence="1">
    <location>
        <begin position="14"/>
        <end position="65"/>
    </location>
</feature>
<comment type="caution">
    <text evidence="2">The sequence shown here is derived from an EMBL/GenBank/DDBJ whole genome shotgun (WGS) entry which is preliminary data.</text>
</comment>
<dbReference type="InterPro" id="IPR036979">
    <property type="entry name" value="CM_dom_sf"/>
</dbReference>
<sequence>MTPLETTTESPMSDEIATLDQQIIHLVGRRAAAARQQTRARMDSGGSRTSLAEENVVIDRYREELGRPGVNLALLLLGLPDRMPAR</sequence>
<gene>
    <name evidence="2" type="ORF">ACS04_20730</name>
</gene>
<dbReference type="STRING" id="66430.ACS04_20730"/>
<dbReference type="InterPro" id="IPR002701">
    <property type="entry name" value="CM_II_prokaryot"/>
</dbReference>
<dbReference type="Pfam" id="PF01817">
    <property type="entry name" value="CM_2"/>
    <property type="match status" value="1"/>
</dbReference>
<dbReference type="PATRIC" id="fig|66430.4.peg.6987"/>
<dbReference type="SUPFAM" id="SSF48600">
    <property type="entry name" value="Chorismate mutase II"/>
    <property type="match status" value="1"/>
</dbReference>
<dbReference type="Proteomes" id="UP000035932">
    <property type="component" value="Unassembled WGS sequence"/>
</dbReference>
<evidence type="ECO:0000259" key="1">
    <source>
        <dbReference type="Pfam" id="PF01817"/>
    </source>
</evidence>
<organism evidence="2 3">
    <name type="scientific">Streptomyces roseus</name>
    <dbReference type="NCBI Taxonomy" id="66430"/>
    <lineage>
        <taxon>Bacteria</taxon>
        <taxon>Bacillati</taxon>
        <taxon>Actinomycetota</taxon>
        <taxon>Actinomycetes</taxon>
        <taxon>Kitasatosporales</taxon>
        <taxon>Streptomycetaceae</taxon>
        <taxon>Streptomyces</taxon>
    </lineage>
</organism>